<feature type="compositionally biased region" description="Basic and acidic residues" evidence="1">
    <location>
        <begin position="213"/>
        <end position="240"/>
    </location>
</feature>
<evidence type="ECO:0000313" key="3">
    <source>
        <dbReference type="Proteomes" id="UP000824998"/>
    </source>
</evidence>
<feature type="compositionally biased region" description="Basic and acidic residues" evidence="1">
    <location>
        <begin position="137"/>
        <end position="159"/>
    </location>
</feature>
<dbReference type="EMBL" id="MU251487">
    <property type="protein sequence ID" value="KAG9233767.1"/>
    <property type="molecule type" value="Genomic_DNA"/>
</dbReference>
<feature type="compositionally biased region" description="Basic and acidic residues" evidence="1">
    <location>
        <begin position="166"/>
        <end position="175"/>
    </location>
</feature>
<comment type="caution">
    <text evidence="2">The sequence shown here is derived from an EMBL/GenBank/DDBJ whole genome shotgun (WGS) entry which is preliminary data.</text>
</comment>
<dbReference type="AlphaFoldDB" id="A0A9P7YHT4"/>
<protein>
    <submittedName>
        <fullName evidence="2">Uncharacterized protein</fullName>
    </submittedName>
</protein>
<feature type="region of interest" description="Disordered" evidence="1">
    <location>
        <begin position="70"/>
        <end position="240"/>
    </location>
</feature>
<feature type="compositionally biased region" description="Acidic residues" evidence="1">
    <location>
        <begin position="93"/>
        <end position="120"/>
    </location>
</feature>
<name>A0A9P7YHT4_9HELO</name>
<gene>
    <name evidence="2" type="ORF">BJ875DRAFT_463321</name>
</gene>
<evidence type="ECO:0000256" key="1">
    <source>
        <dbReference type="SAM" id="MobiDB-lite"/>
    </source>
</evidence>
<accession>A0A9P7YHT4</accession>
<organism evidence="2 3">
    <name type="scientific">Amylocarpus encephaloides</name>
    <dbReference type="NCBI Taxonomy" id="45428"/>
    <lineage>
        <taxon>Eukaryota</taxon>
        <taxon>Fungi</taxon>
        <taxon>Dikarya</taxon>
        <taxon>Ascomycota</taxon>
        <taxon>Pezizomycotina</taxon>
        <taxon>Leotiomycetes</taxon>
        <taxon>Helotiales</taxon>
        <taxon>Helotiales incertae sedis</taxon>
        <taxon>Amylocarpus</taxon>
    </lineage>
</organism>
<keyword evidence="3" id="KW-1185">Reference proteome</keyword>
<proteinExistence type="predicted"/>
<evidence type="ECO:0000313" key="2">
    <source>
        <dbReference type="EMBL" id="KAG9233767.1"/>
    </source>
</evidence>
<dbReference type="Proteomes" id="UP000824998">
    <property type="component" value="Unassembled WGS sequence"/>
</dbReference>
<sequence>MAFSRVAAMRFCFRAARPSIARPQLYQQVARRTYASGGHETAKAGGDALWAAGAVAVTVPTCWFILSQSPDESHGHNDSGAHGKGHGEHEEESKDSEEPESEESEAKEESKDAEDSDDSDSSEKGQGTPDTSDDEGGQAREKVLAKDDDTNNTRKHVPDAKGGVKLRIESEKGQKAGEVGGQGATSGKHSGAQEGLSNTDTKHSTDITNDPSTSKKGEGVPETAKSKGPVDPKRPQPEKE</sequence>
<dbReference type="OrthoDB" id="4590707at2759"/>
<feature type="compositionally biased region" description="Basic and acidic residues" evidence="1">
    <location>
        <begin position="71"/>
        <end position="92"/>
    </location>
</feature>
<reference evidence="2" key="1">
    <citation type="journal article" date="2021" name="IMA Fungus">
        <title>Genomic characterization of three marine fungi, including Emericellopsis atlantica sp. nov. with signatures of a generalist lifestyle and marine biomass degradation.</title>
        <authorList>
            <person name="Hagestad O.C."/>
            <person name="Hou L."/>
            <person name="Andersen J.H."/>
            <person name="Hansen E.H."/>
            <person name="Altermark B."/>
            <person name="Li C."/>
            <person name="Kuhnert E."/>
            <person name="Cox R.J."/>
            <person name="Crous P.W."/>
            <person name="Spatafora J.W."/>
            <person name="Lail K."/>
            <person name="Amirebrahimi M."/>
            <person name="Lipzen A."/>
            <person name="Pangilinan J."/>
            <person name="Andreopoulos W."/>
            <person name="Hayes R.D."/>
            <person name="Ng V."/>
            <person name="Grigoriev I.V."/>
            <person name="Jackson S.A."/>
            <person name="Sutton T.D.S."/>
            <person name="Dobson A.D.W."/>
            <person name="Rama T."/>
        </authorList>
    </citation>
    <scope>NUCLEOTIDE SEQUENCE</scope>
    <source>
        <strain evidence="2">TRa018bII</strain>
    </source>
</reference>